<proteinExistence type="predicted"/>
<dbReference type="EMBL" id="CP035913">
    <property type="protein sequence ID" value="QBE63177.1"/>
    <property type="molecule type" value="Genomic_DNA"/>
</dbReference>
<dbReference type="InterPro" id="IPR009057">
    <property type="entry name" value="Homeodomain-like_sf"/>
</dbReference>
<dbReference type="AlphaFoldDB" id="A0A4P6KW88"/>
<reference evidence="5 6" key="1">
    <citation type="submission" date="2019-02" db="EMBL/GenBank/DDBJ databases">
        <title>Draft Genome Sequences of Six Type Strains of the Genus Massilia.</title>
        <authorList>
            <person name="Miess H."/>
            <person name="Frediansyhah A."/>
            <person name="Gross H."/>
        </authorList>
    </citation>
    <scope>NUCLEOTIDE SEQUENCE [LARGE SCALE GENOMIC DNA]</scope>
    <source>
        <strain evidence="5 6">DSM 17473</strain>
    </source>
</reference>
<evidence type="ECO:0000256" key="2">
    <source>
        <dbReference type="ARBA" id="ARBA00023125"/>
    </source>
</evidence>
<organism evidence="5 6">
    <name type="scientific">Pseudoduganella lutea</name>
    <dbReference type="NCBI Taxonomy" id="321985"/>
    <lineage>
        <taxon>Bacteria</taxon>
        <taxon>Pseudomonadati</taxon>
        <taxon>Pseudomonadota</taxon>
        <taxon>Betaproteobacteria</taxon>
        <taxon>Burkholderiales</taxon>
        <taxon>Oxalobacteraceae</taxon>
        <taxon>Telluria group</taxon>
        <taxon>Pseudoduganella</taxon>
    </lineage>
</organism>
<dbReference type="SMART" id="SM00342">
    <property type="entry name" value="HTH_ARAC"/>
    <property type="match status" value="1"/>
</dbReference>
<dbReference type="SUPFAM" id="SSF46689">
    <property type="entry name" value="Homeodomain-like"/>
    <property type="match status" value="2"/>
</dbReference>
<evidence type="ECO:0000256" key="3">
    <source>
        <dbReference type="ARBA" id="ARBA00023163"/>
    </source>
</evidence>
<dbReference type="GO" id="GO:0003700">
    <property type="term" value="F:DNA-binding transcription factor activity"/>
    <property type="evidence" value="ECO:0007669"/>
    <property type="project" value="InterPro"/>
</dbReference>
<protein>
    <submittedName>
        <fullName evidence="5">AraC family transcriptional regulator</fullName>
    </submittedName>
</protein>
<keyword evidence="2" id="KW-0238">DNA-binding</keyword>
<name>A0A4P6KW88_9BURK</name>
<dbReference type="InterPro" id="IPR018060">
    <property type="entry name" value="HTH_AraC"/>
</dbReference>
<feature type="domain" description="HTH araC/xylS-type" evidence="4">
    <location>
        <begin position="147"/>
        <end position="245"/>
    </location>
</feature>
<evidence type="ECO:0000256" key="1">
    <source>
        <dbReference type="ARBA" id="ARBA00023015"/>
    </source>
</evidence>
<dbReference type="KEGG" id="plue:EWM63_09545"/>
<evidence type="ECO:0000313" key="5">
    <source>
        <dbReference type="EMBL" id="QBE63177.1"/>
    </source>
</evidence>
<keyword evidence="6" id="KW-1185">Reference proteome</keyword>
<sequence>MFALPPTDVHLRSYGAQREADRHAFAQLVLPVAGVVLLDIEGSEGRLDPLHGALVAPGAWHAQCGDGANQSIVVDIDADSEALARGDWQRLLERPFTPLGPATRKLIEYMALMTAGRPVRAELVHGWIPLLLDALADAAPQAASRLAALCAHIEAEPGRPWTTDTMARHAGVSVSRLHALFREELDASPHAWLMARRLDRACEWLVTGRRTIADVALAAGFTDQSALTRAMRTAFDTTPAAYRRASQENGTKNREETPRK</sequence>
<dbReference type="InterPro" id="IPR050204">
    <property type="entry name" value="AraC_XylS_family_regulators"/>
</dbReference>
<dbReference type="OrthoDB" id="9809338at2"/>
<dbReference type="PANTHER" id="PTHR46796:SF2">
    <property type="entry name" value="TRANSCRIPTIONAL REGULATORY PROTEIN"/>
    <property type="match status" value="1"/>
</dbReference>
<accession>A0A4P6KW88</accession>
<keyword evidence="3" id="KW-0804">Transcription</keyword>
<dbReference type="Gene3D" id="1.10.10.60">
    <property type="entry name" value="Homeodomain-like"/>
    <property type="match status" value="1"/>
</dbReference>
<keyword evidence="1" id="KW-0805">Transcription regulation</keyword>
<dbReference type="RefSeq" id="WP_130186306.1">
    <property type="nucleotide sequence ID" value="NZ_CP035913.1"/>
</dbReference>
<dbReference type="Proteomes" id="UP000290637">
    <property type="component" value="Chromosome"/>
</dbReference>
<evidence type="ECO:0000313" key="6">
    <source>
        <dbReference type="Proteomes" id="UP000290637"/>
    </source>
</evidence>
<dbReference type="Pfam" id="PF12833">
    <property type="entry name" value="HTH_18"/>
    <property type="match status" value="1"/>
</dbReference>
<gene>
    <name evidence="5" type="ORF">EWM63_09545</name>
</gene>
<dbReference type="PANTHER" id="PTHR46796">
    <property type="entry name" value="HTH-TYPE TRANSCRIPTIONAL ACTIVATOR RHAS-RELATED"/>
    <property type="match status" value="1"/>
</dbReference>
<evidence type="ECO:0000259" key="4">
    <source>
        <dbReference type="PROSITE" id="PS01124"/>
    </source>
</evidence>
<dbReference type="GO" id="GO:0043565">
    <property type="term" value="F:sequence-specific DNA binding"/>
    <property type="evidence" value="ECO:0007669"/>
    <property type="project" value="InterPro"/>
</dbReference>
<dbReference type="PROSITE" id="PS01124">
    <property type="entry name" value="HTH_ARAC_FAMILY_2"/>
    <property type="match status" value="1"/>
</dbReference>